<evidence type="ECO:0000256" key="3">
    <source>
        <dbReference type="SAM" id="MobiDB-lite"/>
    </source>
</evidence>
<dbReference type="InterPro" id="IPR046960">
    <property type="entry name" value="PPR_At4g14850-like_plant"/>
</dbReference>
<evidence type="ECO:0000256" key="1">
    <source>
        <dbReference type="ARBA" id="ARBA00022737"/>
    </source>
</evidence>
<keyword evidence="1" id="KW-0677">Repeat</keyword>
<gene>
    <name evidence="5" type="primary">PCMP-H45_1</name>
    <name evidence="5" type="ORF">g.58764</name>
</gene>
<dbReference type="FunFam" id="1.25.40.10:FF:000344">
    <property type="entry name" value="Pentatricopeptide repeat-containing protein"/>
    <property type="match status" value="1"/>
</dbReference>
<name>A0A1D1Z0C0_9ARAE</name>
<dbReference type="Gene3D" id="1.25.40.10">
    <property type="entry name" value="Tetratricopeptide repeat domain"/>
    <property type="match status" value="4"/>
</dbReference>
<dbReference type="FunFam" id="1.25.40.10:FF:000090">
    <property type="entry name" value="Pentatricopeptide repeat-containing protein, chloroplastic"/>
    <property type="match status" value="1"/>
</dbReference>
<evidence type="ECO:0000259" key="4">
    <source>
        <dbReference type="Pfam" id="PF14432"/>
    </source>
</evidence>
<dbReference type="GO" id="GO:0008270">
    <property type="term" value="F:zinc ion binding"/>
    <property type="evidence" value="ECO:0007669"/>
    <property type="project" value="InterPro"/>
</dbReference>
<dbReference type="EMBL" id="GDJX01007588">
    <property type="protein sequence ID" value="JAT60348.1"/>
    <property type="molecule type" value="Transcribed_RNA"/>
</dbReference>
<feature type="repeat" description="PPR" evidence="2">
    <location>
        <begin position="601"/>
        <end position="635"/>
    </location>
</feature>
<protein>
    <submittedName>
        <fullName evidence="5">Pentatricopeptide repeat-containing protein At4g18750, chloroplastic</fullName>
    </submittedName>
</protein>
<proteinExistence type="predicted"/>
<dbReference type="Pfam" id="PF01535">
    <property type="entry name" value="PPR"/>
    <property type="match status" value="4"/>
</dbReference>
<dbReference type="FunFam" id="1.25.40.10:FF:000073">
    <property type="entry name" value="Pentatricopeptide repeat-containing protein chloroplastic"/>
    <property type="match status" value="1"/>
</dbReference>
<dbReference type="Pfam" id="PF14432">
    <property type="entry name" value="DYW_deaminase"/>
    <property type="match status" value="1"/>
</dbReference>
<accession>A0A1D1Z0C0</accession>
<dbReference type="InterPro" id="IPR032867">
    <property type="entry name" value="DYW_dom"/>
</dbReference>
<reference evidence="5" key="1">
    <citation type="submission" date="2015-07" db="EMBL/GenBank/DDBJ databases">
        <title>Transcriptome Assembly of Anthurium amnicola.</title>
        <authorList>
            <person name="Suzuki J."/>
        </authorList>
    </citation>
    <scope>NUCLEOTIDE SEQUENCE</scope>
</reference>
<feature type="repeat" description="PPR" evidence="2">
    <location>
        <begin position="299"/>
        <end position="333"/>
    </location>
</feature>
<dbReference type="GO" id="GO:0009451">
    <property type="term" value="P:RNA modification"/>
    <property type="evidence" value="ECO:0007669"/>
    <property type="project" value="InterPro"/>
</dbReference>
<feature type="compositionally biased region" description="Pro residues" evidence="3">
    <location>
        <begin position="66"/>
        <end position="76"/>
    </location>
</feature>
<evidence type="ECO:0000256" key="2">
    <source>
        <dbReference type="PROSITE-ProRule" id="PRU00708"/>
    </source>
</evidence>
<dbReference type="PANTHER" id="PTHR47926">
    <property type="entry name" value="PENTATRICOPEPTIDE REPEAT-CONTAINING PROTEIN"/>
    <property type="match status" value="1"/>
</dbReference>
<dbReference type="InterPro" id="IPR046848">
    <property type="entry name" value="E_motif"/>
</dbReference>
<feature type="repeat" description="PPR" evidence="2">
    <location>
        <begin position="400"/>
        <end position="434"/>
    </location>
</feature>
<dbReference type="AlphaFoldDB" id="A0A1D1Z0C0"/>
<sequence>DGHSLPGFTAEVQWPAGDAVSHLEICPSFLTHVLMALAPPLSAHPKLRSSLPHPHQHRKTHGGSQRPPPMPSPFPLTPAGLLSRAGRAPTLLCEKDMGLDATAEVASLCRVGDLRGAVDRISRSRDSQLGSAAYCSVLELCADLRSLEEGRRVHAVLSASGFPVDGALGSKLVFMYVRCGDLTEGRRVFDGIASKARTFAWNLLLNEYTKMESFSESVCLFKRMRKLGVEVNSHTLSCILKCAAALGRVQGGVQIHGHILKSGFDSYVAVGNALIAFYCKCCGQIDPAFDIFDEMPERDVISWNSMISGCTANGLPDKGIKLLADMWCSGISMDLASLVSVLPACAERGALSQGKVLHGYAIKAALDKEVTLNNALVDFYSKCGNFGNAVQVFEKMNHRSVVTWTSMISGHTRAGQFEEAIALFRVMESKGVAPDLFVVTSVLRACACSESLEEGKYIHDYVMRKGLDKNLFVANALMDMYAKCGSMPDAKVIFKRMVVKDIVSWNTIVGGCSRNCLANEAVTLFGEMLTQVRPNSVTMTCILPALASLSSLERGREIHGHVLRMGWHCDAYVSNALVDMYAKCGALKLARQLFNQIPVKDMISWTMMIAGYGMHGHGKNAIALFEDMQQNGIQPDEVSFVAILYACSHSGLVNEGWRFFNVMRYEYKLKPKLEHYACMVDLLGRAGHLTEAYKFIQSMPIEPDATVWGALLCACRVHRNVKLAEKAADEVFALEPENTGFYVLLANIYAEAHKWEAVKKLRERIGRNRLRKNPGCSWIEIKDKVHIFVTGDKSHPQTRRIEFFLQTVMKKMKEEGYAPKLRYALMKADDMGKEGALCGHSEKLAVAFGILNSPRGKPIRVAKNLRVCGDCHEVAKFMSKMVGREIILRDSNRFHHFEDGRCSCRGYW</sequence>
<dbReference type="Pfam" id="PF13041">
    <property type="entry name" value="PPR_2"/>
    <property type="match status" value="3"/>
</dbReference>
<feature type="domain" description="DYW" evidence="4">
    <location>
        <begin position="816"/>
        <end position="908"/>
    </location>
</feature>
<dbReference type="GO" id="GO:0003729">
    <property type="term" value="F:mRNA binding"/>
    <property type="evidence" value="ECO:0007669"/>
    <property type="project" value="UniProtKB-ARBA"/>
</dbReference>
<dbReference type="PROSITE" id="PS51375">
    <property type="entry name" value="PPR"/>
    <property type="match status" value="5"/>
</dbReference>
<evidence type="ECO:0000313" key="5">
    <source>
        <dbReference type="EMBL" id="JAT60348.1"/>
    </source>
</evidence>
<dbReference type="NCBIfam" id="TIGR00756">
    <property type="entry name" value="PPR"/>
    <property type="match status" value="5"/>
</dbReference>
<dbReference type="InterPro" id="IPR002885">
    <property type="entry name" value="PPR_rpt"/>
</dbReference>
<feature type="repeat" description="PPR" evidence="2">
    <location>
        <begin position="197"/>
        <end position="231"/>
    </location>
</feature>
<dbReference type="Pfam" id="PF20431">
    <property type="entry name" value="E_motif"/>
    <property type="match status" value="1"/>
</dbReference>
<feature type="region of interest" description="Disordered" evidence="3">
    <location>
        <begin position="45"/>
        <end position="79"/>
    </location>
</feature>
<dbReference type="SUPFAM" id="SSF48452">
    <property type="entry name" value="TPR-like"/>
    <property type="match status" value="2"/>
</dbReference>
<organism evidence="5">
    <name type="scientific">Anthurium amnicola</name>
    <dbReference type="NCBI Taxonomy" id="1678845"/>
    <lineage>
        <taxon>Eukaryota</taxon>
        <taxon>Viridiplantae</taxon>
        <taxon>Streptophyta</taxon>
        <taxon>Embryophyta</taxon>
        <taxon>Tracheophyta</taxon>
        <taxon>Spermatophyta</taxon>
        <taxon>Magnoliopsida</taxon>
        <taxon>Liliopsida</taxon>
        <taxon>Araceae</taxon>
        <taxon>Pothoideae</taxon>
        <taxon>Potheae</taxon>
        <taxon>Anthurium</taxon>
    </lineage>
</organism>
<dbReference type="FunFam" id="1.25.40.10:FF:000436">
    <property type="entry name" value="Pentatricopeptide repeat-containing protein At5g39350 family"/>
    <property type="match status" value="1"/>
</dbReference>
<dbReference type="InterPro" id="IPR011990">
    <property type="entry name" value="TPR-like_helical_dom_sf"/>
</dbReference>
<feature type="repeat" description="PPR" evidence="2">
    <location>
        <begin position="470"/>
        <end position="504"/>
    </location>
</feature>
<dbReference type="PANTHER" id="PTHR47926:SF362">
    <property type="entry name" value="DYW DOMAIN-CONTAINING PROTEIN"/>
    <property type="match status" value="1"/>
</dbReference>
<feature type="non-terminal residue" evidence="5">
    <location>
        <position position="1"/>
    </location>
</feature>